<dbReference type="Proteomes" id="UP000324800">
    <property type="component" value="Unassembled WGS sequence"/>
</dbReference>
<accession>A0A5J4WB27</accession>
<dbReference type="AlphaFoldDB" id="A0A5J4WB27"/>
<protein>
    <submittedName>
        <fullName evidence="1">Uncharacterized protein</fullName>
    </submittedName>
</protein>
<name>A0A5J4WB27_9EUKA</name>
<dbReference type="InterPro" id="IPR011010">
    <property type="entry name" value="DNA_brk_join_enz"/>
</dbReference>
<dbReference type="SUPFAM" id="SSF56349">
    <property type="entry name" value="DNA breaking-rejoining enzymes"/>
    <property type="match status" value="1"/>
</dbReference>
<evidence type="ECO:0000313" key="1">
    <source>
        <dbReference type="EMBL" id="KAA6391856.1"/>
    </source>
</evidence>
<comment type="caution">
    <text evidence="1">The sequence shown here is derived from an EMBL/GenBank/DDBJ whole genome shotgun (WGS) entry which is preliminary data.</text>
</comment>
<sequence>MMQRAVVLFVANSIIRDTDLHSMKRSEIALDDEGMNIVVLKKKTKNRGQWLSYRRKNEESICPVKALSNWLDIVRVKFPIPMHCGTTSGILVLLNKEFAIN</sequence>
<organism evidence="1 2">
    <name type="scientific">Streblomastix strix</name>
    <dbReference type="NCBI Taxonomy" id="222440"/>
    <lineage>
        <taxon>Eukaryota</taxon>
        <taxon>Metamonada</taxon>
        <taxon>Preaxostyla</taxon>
        <taxon>Oxymonadida</taxon>
        <taxon>Streblomastigidae</taxon>
        <taxon>Streblomastix</taxon>
    </lineage>
</organism>
<dbReference type="EMBL" id="SNRW01002739">
    <property type="protein sequence ID" value="KAA6391856.1"/>
    <property type="molecule type" value="Genomic_DNA"/>
</dbReference>
<proteinExistence type="predicted"/>
<dbReference type="GO" id="GO:0003677">
    <property type="term" value="F:DNA binding"/>
    <property type="evidence" value="ECO:0007669"/>
    <property type="project" value="InterPro"/>
</dbReference>
<evidence type="ECO:0000313" key="2">
    <source>
        <dbReference type="Proteomes" id="UP000324800"/>
    </source>
</evidence>
<reference evidence="1 2" key="1">
    <citation type="submission" date="2019-03" db="EMBL/GenBank/DDBJ databases">
        <title>Single cell metagenomics reveals metabolic interactions within the superorganism composed of flagellate Streblomastix strix and complex community of Bacteroidetes bacteria on its surface.</title>
        <authorList>
            <person name="Treitli S.C."/>
            <person name="Kolisko M."/>
            <person name="Husnik F."/>
            <person name="Keeling P."/>
            <person name="Hampl V."/>
        </authorList>
    </citation>
    <scope>NUCLEOTIDE SEQUENCE [LARGE SCALE GENOMIC DNA]</scope>
    <source>
        <strain evidence="1">ST1C</strain>
    </source>
</reference>
<gene>
    <name evidence="1" type="ORF">EZS28_012621</name>
</gene>